<accession>A0ABP4XE91</accession>
<sequence length="261" mass="27231">MTNPRDHAHHPSHVPAAEATDSAGMPWARRDLSPSGFEGDTGISDPVVLAALGGSDEEAMMAALASARFLVAVVAHADEIVTGDDGLVHDASVDMALVTLVAPDGRRALPAFTGLTELTAWDASARPVPVTADRLAQAAVAEGCEVIVVNLGTPSARELRASQVWALAMQRGWVPPHTDEFVERSVAAACAALPEVTEHAVYAAQPAGTLGVELTLRPGLSEQQVRELLTGLGERLAADGEFRARIDGLAFRLGRADTASP</sequence>
<organism evidence="3 4">
    <name type="scientific">Nostocoides veronense</name>
    <dbReference type="NCBI Taxonomy" id="330836"/>
    <lineage>
        <taxon>Bacteria</taxon>
        <taxon>Bacillati</taxon>
        <taxon>Actinomycetota</taxon>
        <taxon>Actinomycetes</taxon>
        <taxon>Micrococcales</taxon>
        <taxon>Intrasporangiaceae</taxon>
        <taxon>Nostocoides</taxon>
    </lineage>
</organism>
<feature type="domain" description="SseB protein N-terminal" evidence="2">
    <location>
        <begin position="49"/>
        <end position="166"/>
    </location>
</feature>
<evidence type="ECO:0000259" key="2">
    <source>
        <dbReference type="Pfam" id="PF07179"/>
    </source>
</evidence>
<dbReference type="EMBL" id="BAAAPO010000001">
    <property type="protein sequence ID" value="GAA1779080.1"/>
    <property type="molecule type" value="Genomic_DNA"/>
</dbReference>
<dbReference type="Pfam" id="PF07179">
    <property type="entry name" value="SseB"/>
    <property type="match status" value="1"/>
</dbReference>
<proteinExistence type="predicted"/>
<dbReference type="Proteomes" id="UP001499938">
    <property type="component" value="Unassembled WGS sequence"/>
</dbReference>
<gene>
    <name evidence="3" type="ORF">GCM10009811_00620</name>
</gene>
<dbReference type="InterPro" id="IPR009839">
    <property type="entry name" value="SseB_N"/>
</dbReference>
<evidence type="ECO:0000313" key="4">
    <source>
        <dbReference type="Proteomes" id="UP001499938"/>
    </source>
</evidence>
<comment type="caution">
    <text evidence="3">The sequence shown here is derived from an EMBL/GenBank/DDBJ whole genome shotgun (WGS) entry which is preliminary data.</text>
</comment>
<feature type="region of interest" description="Disordered" evidence="1">
    <location>
        <begin position="1"/>
        <end position="39"/>
    </location>
</feature>
<reference evidence="4" key="1">
    <citation type="journal article" date="2019" name="Int. J. Syst. Evol. Microbiol.">
        <title>The Global Catalogue of Microorganisms (GCM) 10K type strain sequencing project: providing services to taxonomists for standard genome sequencing and annotation.</title>
        <authorList>
            <consortium name="The Broad Institute Genomics Platform"/>
            <consortium name="The Broad Institute Genome Sequencing Center for Infectious Disease"/>
            <person name="Wu L."/>
            <person name="Ma J."/>
        </authorList>
    </citation>
    <scope>NUCLEOTIDE SEQUENCE [LARGE SCALE GENOMIC DNA]</scope>
    <source>
        <strain evidence="4">JCM 15592</strain>
    </source>
</reference>
<evidence type="ECO:0000313" key="3">
    <source>
        <dbReference type="EMBL" id="GAA1779080.1"/>
    </source>
</evidence>
<keyword evidence="4" id="KW-1185">Reference proteome</keyword>
<name>A0ABP4XE91_9MICO</name>
<evidence type="ECO:0000256" key="1">
    <source>
        <dbReference type="SAM" id="MobiDB-lite"/>
    </source>
</evidence>
<protein>
    <submittedName>
        <fullName evidence="3">SseB family protein</fullName>
    </submittedName>
</protein>
<dbReference type="RefSeq" id="WP_344079597.1">
    <property type="nucleotide sequence ID" value="NZ_BAAAPO010000001.1"/>
</dbReference>